<gene>
    <name evidence="7" type="primary">nanE</name>
    <name evidence="8" type="ORF">OL233_07900</name>
</gene>
<comment type="caution">
    <text evidence="8">The sequence shown here is derived from an EMBL/GenBank/DDBJ whole genome shotgun (WGS) entry which is preliminary data.</text>
</comment>
<evidence type="ECO:0000256" key="3">
    <source>
        <dbReference type="ARBA" id="ARBA00005081"/>
    </source>
</evidence>
<dbReference type="CDD" id="cd04729">
    <property type="entry name" value="NanE"/>
    <property type="match status" value="1"/>
</dbReference>
<dbReference type="SUPFAM" id="SSF51366">
    <property type="entry name" value="Ribulose-phoshate binding barrel"/>
    <property type="match status" value="1"/>
</dbReference>
<comment type="similarity">
    <text evidence="4 7">Belongs to the NanE family.</text>
</comment>
<keyword evidence="9" id="KW-1185">Reference proteome</keyword>
<dbReference type="Proteomes" id="UP001147148">
    <property type="component" value="Unassembled WGS sequence"/>
</dbReference>
<accession>A0ABT5X2I6</accession>
<dbReference type="NCBIfam" id="NF002231">
    <property type="entry name" value="PRK01130.1"/>
    <property type="match status" value="1"/>
</dbReference>
<dbReference type="HAMAP" id="MF_01235">
    <property type="entry name" value="ManNAc6P_epimer"/>
    <property type="match status" value="1"/>
</dbReference>
<evidence type="ECO:0000256" key="4">
    <source>
        <dbReference type="ARBA" id="ARBA00007439"/>
    </source>
</evidence>
<comment type="pathway">
    <text evidence="3 7">Amino-sugar metabolism; N-acetylneuraminate degradation; D-fructose 6-phosphate from N-acetylneuraminate: step 3/5.</text>
</comment>
<keyword evidence="5 7" id="KW-0413">Isomerase</keyword>
<comment type="function">
    <text evidence="2 7">Converts N-acetylmannosamine-6-phosphate (ManNAc-6-P) to N-acetylglucosamine-6-phosphate (GlcNAc-6-P).</text>
</comment>
<dbReference type="InterPro" id="IPR011060">
    <property type="entry name" value="RibuloseP-bd_barrel"/>
</dbReference>
<comment type="catalytic activity">
    <reaction evidence="1 7">
        <text>an N-acyl-D-glucosamine 6-phosphate = an N-acyl-D-mannosamine 6-phosphate</text>
        <dbReference type="Rhea" id="RHEA:23932"/>
        <dbReference type="ChEBI" id="CHEBI:57599"/>
        <dbReference type="ChEBI" id="CHEBI:57666"/>
        <dbReference type="EC" id="5.1.3.9"/>
    </reaction>
</comment>
<proteinExistence type="inferred from homology"/>
<dbReference type="InterPro" id="IPR007260">
    <property type="entry name" value="NanE"/>
</dbReference>
<dbReference type="InterPro" id="IPR013785">
    <property type="entry name" value="Aldolase_TIM"/>
</dbReference>
<dbReference type="Pfam" id="PF04131">
    <property type="entry name" value="NanE"/>
    <property type="match status" value="1"/>
</dbReference>
<sequence length="233" mass="25103">MKESVMESVRGGLIVSCQALPEEPLHSSFIMSRMAKAAKESGAVGIRANSIVDIQAIRDVVTLPTIGIIKKVYSESDVFITPTLKEVRQVCATGCEIVAMDATIHSRPNGENLQDIVGTIREEYPDTILMADTGSIEDVEFAIKLGFDIIGTTLYGYTTETEGCDVSMNDFAYLKEVLAITDLPVIAEGKIDTPEKAKRVMELGCLAVVSGGAITRPQEITRKFVAAIGSVNN</sequence>
<evidence type="ECO:0000256" key="2">
    <source>
        <dbReference type="ARBA" id="ARBA00002147"/>
    </source>
</evidence>
<organism evidence="8 9">
    <name type="scientific">Vagococcus proximus</name>
    <dbReference type="NCBI Taxonomy" id="2991417"/>
    <lineage>
        <taxon>Bacteria</taxon>
        <taxon>Bacillati</taxon>
        <taxon>Bacillota</taxon>
        <taxon>Bacilli</taxon>
        <taxon>Lactobacillales</taxon>
        <taxon>Enterococcaceae</taxon>
        <taxon>Vagococcus</taxon>
    </lineage>
</organism>
<keyword evidence="6 7" id="KW-0119">Carbohydrate metabolism</keyword>
<reference evidence="8" key="1">
    <citation type="submission" date="2022-10" db="EMBL/GenBank/DDBJ databases">
        <title>Vagococcus sp. isolated from poultry meat.</title>
        <authorList>
            <person name="Johansson P."/>
            <person name="Bjorkroth J."/>
        </authorList>
    </citation>
    <scope>NUCLEOTIDE SEQUENCE</scope>
    <source>
        <strain evidence="8">PNs007</strain>
    </source>
</reference>
<dbReference type="PANTHER" id="PTHR36204">
    <property type="entry name" value="N-ACETYLMANNOSAMINE-6-PHOSPHATE 2-EPIMERASE-RELATED"/>
    <property type="match status" value="1"/>
</dbReference>
<protein>
    <recommendedName>
        <fullName evidence="7">Putative N-acetylmannosamine-6-phosphate 2-epimerase</fullName>
        <ecNumber evidence="7">5.1.3.9</ecNumber>
    </recommendedName>
    <alternativeName>
        <fullName evidence="7">ManNAc-6-P epimerase</fullName>
    </alternativeName>
</protein>
<evidence type="ECO:0000313" key="9">
    <source>
        <dbReference type="Proteomes" id="UP001147148"/>
    </source>
</evidence>
<name>A0ABT5X2I6_9ENTE</name>
<evidence type="ECO:0000256" key="6">
    <source>
        <dbReference type="ARBA" id="ARBA00023277"/>
    </source>
</evidence>
<evidence type="ECO:0000256" key="7">
    <source>
        <dbReference type="HAMAP-Rule" id="MF_01235"/>
    </source>
</evidence>
<dbReference type="EMBL" id="JAPDSH010000005">
    <property type="protein sequence ID" value="MDF0480215.1"/>
    <property type="molecule type" value="Genomic_DNA"/>
</dbReference>
<dbReference type="RefSeq" id="WP_275471793.1">
    <property type="nucleotide sequence ID" value="NZ_JAPDSH010000005.1"/>
</dbReference>
<dbReference type="PANTHER" id="PTHR36204:SF1">
    <property type="entry name" value="N-ACETYLMANNOSAMINE-6-PHOSPHATE 2-EPIMERASE-RELATED"/>
    <property type="match status" value="1"/>
</dbReference>
<dbReference type="Gene3D" id="3.20.20.70">
    <property type="entry name" value="Aldolase class I"/>
    <property type="match status" value="1"/>
</dbReference>
<evidence type="ECO:0000256" key="5">
    <source>
        <dbReference type="ARBA" id="ARBA00023235"/>
    </source>
</evidence>
<evidence type="ECO:0000313" key="8">
    <source>
        <dbReference type="EMBL" id="MDF0480215.1"/>
    </source>
</evidence>
<dbReference type="EC" id="5.1.3.9" evidence="7"/>
<evidence type="ECO:0000256" key="1">
    <source>
        <dbReference type="ARBA" id="ARBA00000056"/>
    </source>
</evidence>